<feature type="compositionally biased region" description="Low complexity" evidence="1">
    <location>
        <begin position="846"/>
        <end position="856"/>
    </location>
</feature>
<dbReference type="Pfam" id="PF16207">
    <property type="entry name" value="RAWUL"/>
    <property type="match status" value="1"/>
</dbReference>
<dbReference type="AlphaFoldDB" id="A0A6G0TGJ4"/>
<gene>
    <name evidence="3" type="ORF">AGLY_009685</name>
</gene>
<feature type="region of interest" description="Disordered" evidence="1">
    <location>
        <begin position="314"/>
        <end position="567"/>
    </location>
</feature>
<feature type="compositionally biased region" description="Basic and acidic residues" evidence="1">
    <location>
        <begin position="411"/>
        <end position="428"/>
    </location>
</feature>
<feature type="compositionally biased region" description="Low complexity" evidence="1">
    <location>
        <begin position="940"/>
        <end position="951"/>
    </location>
</feature>
<evidence type="ECO:0000259" key="2">
    <source>
        <dbReference type="Pfam" id="PF16207"/>
    </source>
</evidence>
<dbReference type="GO" id="GO:0035102">
    <property type="term" value="C:PRC1 complex"/>
    <property type="evidence" value="ECO:0007669"/>
    <property type="project" value="TreeGrafter"/>
</dbReference>
<dbReference type="InterPro" id="IPR032443">
    <property type="entry name" value="RAWUL"/>
</dbReference>
<evidence type="ECO:0000313" key="4">
    <source>
        <dbReference type="Proteomes" id="UP000475862"/>
    </source>
</evidence>
<dbReference type="PANTHER" id="PTHR10825:SF29">
    <property type="entry name" value="POLYCOMB GROUP RING FINGER PROTEIN 1"/>
    <property type="match status" value="1"/>
</dbReference>
<dbReference type="GO" id="GO:1990841">
    <property type="term" value="F:promoter-specific chromatin binding"/>
    <property type="evidence" value="ECO:0007669"/>
    <property type="project" value="TreeGrafter"/>
</dbReference>
<dbReference type="OrthoDB" id="1305878at2759"/>
<feature type="region of interest" description="Disordered" evidence="1">
    <location>
        <begin position="641"/>
        <end position="797"/>
    </location>
</feature>
<feature type="compositionally biased region" description="Polar residues" evidence="1">
    <location>
        <begin position="550"/>
        <end position="560"/>
    </location>
</feature>
<feature type="region of interest" description="Disordered" evidence="1">
    <location>
        <begin position="940"/>
        <end position="965"/>
    </location>
</feature>
<dbReference type="EMBL" id="VYZN01000038">
    <property type="protein sequence ID" value="KAE9532604.1"/>
    <property type="molecule type" value="Genomic_DNA"/>
</dbReference>
<sequence length="1002" mass="112467">MNDLFGRIIEVIQSRTHEQSDSHHERNTSDSGEKPEPAFGMCPMRWLLYRPYNNCRVPSFIYPPLLICRSCIVKYLETSRFCPICDVQLHKTRPLLSIRRDKILERLVYKIVPGLHAKEMARRALPNTELYLSPDDLISLVLQYHVEDTASSQTVDVEQNETSNPVTQDLKQDAHKKFLKCPAAVTVEHLKKFLILKYNLTDQHQVEIFHASENLSDDLSLIDIAYCFEWKQTSPMELCFQILEKSTIAVPITEEVELVEDVDMEEDSHSVASSSLPFLSSKSISESDDASNTSLDSKPLFERLESEKIYRKRKRDRVISDEEPEPKKSLFDSLLQSTTNNNENEDKDFQESDEDYSKYEQDIEEIIEEDDDDDIGRLRISSNISEDEVNNDETTSQMFVIDEAIEEAPEEEKCEKVVKEKHWKSEGRNKRKSKKAKHHHHHKRRLSQSPPPSATIVHSPDRDIMKLKVKLNTLPGYRHKEDKHHRHSKHYNGSASSASSIVSSPGRSSYKEDDSVLSEQSCDSVALPKKSREEIKLPDEKQHVGDVRKSQMSRSSSQAVVESPRCETVAKEPLQQVRAVRTKQKQPAVEQQSNSESSHKMIIMPPSSITVSIITAEEKLKMEKDKTLMLTGNHDYENKRPSLEIVRVNGPPTTPPITVEVPKSSPKPKEQHHEEQPAPSRPKTKKPVPAVIPIKSAKPSITIIPQSRSPSNNNNNNNNNNNSNGTKVEDIKTSVTISLENGSHNDSALDLSGKSSRKDGGQQYTTVNKNNNNNNNNKGSSSHTNGNGGQYEPPSMRNLMTLSDTAVHIRNMMSNSSPSPTGKEQQQQHQQQQDAKKRYNNHHHNNNNNNHSGNGSCSPKRLNGNVPLRIPVPPTSGSFAKASVAAASQNKPVKPSVSSRASDTKPKHGPPNQAVRHIPNPSVLLFRHHQQHLAQFAAAAANAAAANNNKRPNPPAPAPSRIPPHPMPAAIPLHTIRKMENLTKNIEKVAAGLSVKANALYK</sequence>
<dbReference type="Gene3D" id="3.10.20.90">
    <property type="entry name" value="Phosphatidylinositol 3-kinase Catalytic Subunit, Chain A, domain 1"/>
    <property type="match status" value="1"/>
</dbReference>
<feature type="region of interest" description="Disordered" evidence="1">
    <location>
        <begin position="15"/>
        <end position="36"/>
    </location>
</feature>
<feature type="compositionally biased region" description="Basic and acidic residues" evidence="1">
    <location>
        <begin position="530"/>
        <end position="549"/>
    </location>
</feature>
<keyword evidence="4" id="KW-1185">Reference proteome</keyword>
<evidence type="ECO:0000313" key="3">
    <source>
        <dbReference type="EMBL" id="KAE9532604.1"/>
    </source>
</evidence>
<feature type="compositionally biased region" description="Basic and acidic residues" evidence="1">
    <location>
        <begin position="347"/>
        <end position="361"/>
    </location>
</feature>
<name>A0A6G0TGJ4_APHGL</name>
<comment type="caution">
    <text evidence="3">The sequence shown here is derived from an EMBL/GenBank/DDBJ whole genome shotgun (WGS) entry which is preliminary data.</text>
</comment>
<reference evidence="3 4" key="1">
    <citation type="submission" date="2019-08" db="EMBL/GenBank/DDBJ databases">
        <title>The genome of the soybean aphid Biotype 1, its phylome, world population structure and adaptation to the North American continent.</title>
        <authorList>
            <person name="Giordano R."/>
            <person name="Donthu R.K."/>
            <person name="Hernandez A.G."/>
            <person name="Wright C.L."/>
            <person name="Zimin A.V."/>
        </authorList>
    </citation>
    <scope>NUCLEOTIDE SEQUENCE [LARGE SCALE GENOMIC DNA]</scope>
    <source>
        <tissue evidence="3">Whole aphids</tissue>
    </source>
</reference>
<dbReference type="CDD" id="cd17082">
    <property type="entry name" value="RAWUL_PCGF2_like"/>
    <property type="match status" value="1"/>
</dbReference>
<feature type="region of interest" description="Disordered" evidence="1">
    <location>
        <begin position="812"/>
        <end position="915"/>
    </location>
</feature>
<feature type="compositionally biased region" description="Low complexity" evidence="1">
    <location>
        <begin position="494"/>
        <end position="508"/>
    </location>
</feature>
<feature type="domain" description="RAWUL" evidence="2">
    <location>
        <begin position="177"/>
        <end position="240"/>
    </location>
</feature>
<feature type="compositionally biased region" description="Acidic residues" evidence="1">
    <location>
        <begin position="362"/>
        <end position="374"/>
    </location>
</feature>
<feature type="compositionally biased region" description="Pro residues" evidence="1">
    <location>
        <begin position="952"/>
        <end position="965"/>
    </location>
</feature>
<feature type="compositionally biased region" description="Basic and acidic residues" evidence="1">
    <location>
        <begin position="317"/>
        <end position="330"/>
    </location>
</feature>
<dbReference type="Gene3D" id="3.30.40.10">
    <property type="entry name" value="Zinc/RING finger domain, C3HC4 (zinc finger)"/>
    <property type="match status" value="1"/>
</dbReference>
<accession>A0A6G0TGJ4</accession>
<feature type="region of interest" description="Disordered" evidence="1">
    <location>
        <begin position="579"/>
        <end position="604"/>
    </location>
</feature>
<feature type="compositionally biased region" description="Polar residues" evidence="1">
    <location>
        <begin position="733"/>
        <end position="746"/>
    </location>
</feature>
<dbReference type="Proteomes" id="UP000475862">
    <property type="component" value="Unassembled WGS sequence"/>
</dbReference>
<organism evidence="3 4">
    <name type="scientific">Aphis glycines</name>
    <name type="common">Soybean aphid</name>
    <dbReference type="NCBI Taxonomy" id="307491"/>
    <lineage>
        <taxon>Eukaryota</taxon>
        <taxon>Metazoa</taxon>
        <taxon>Ecdysozoa</taxon>
        <taxon>Arthropoda</taxon>
        <taxon>Hexapoda</taxon>
        <taxon>Insecta</taxon>
        <taxon>Pterygota</taxon>
        <taxon>Neoptera</taxon>
        <taxon>Paraneoptera</taxon>
        <taxon>Hemiptera</taxon>
        <taxon>Sternorrhyncha</taxon>
        <taxon>Aphidomorpha</taxon>
        <taxon>Aphidoidea</taxon>
        <taxon>Aphididae</taxon>
        <taxon>Aphidini</taxon>
        <taxon>Aphis</taxon>
        <taxon>Aphis</taxon>
    </lineage>
</organism>
<proteinExistence type="predicted"/>
<feature type="compositionally biased region" description="Basic residues" evidence="1">
    <location>
        <begin position="481"/>
        <end position="490"/>
    </location>
</feature>
<protein>
    <recommendedName>
        <fullName evidence="2">RAWUL domain-containing protein</fullName>
    </recommendedName>
</protein>
<feature type="compositionally biased region" description="Polar residues" evidence="1">
    <location>
        <begin position="886"/>
        <end position="901"/>
    </location>
</feature>
<dbReference type="PANTHER" id="PTHR10825">
    <property type="entry name" value="RING FINGER DOMAIN-CONTAINING, POLYCOMB GROUP COMPONENT"/>
    <property type="match status" value="1"/>
</dbReference>
<feature type="compositionally biased region" description="Polar residues" evidence="1">
    <location>
        <begin position="812"/>
        <end position="824"/>
    </location>
</feature>
<feature type="compositionally biased region" description="Low complexity" evidence="1">
    <location>
        <begin position="711"/>
        <end position="724"/>
    </location>
</feature>
<feature type="compositionally biased region" description="Basic and acidic residues" evidence="1">
    <location>
        <begin position="667"/>
        <end position="676"/>
    </location>
</feature>
<dbReference type="GO" id="GO:0000122">
    <property type="term" value="P:negative regulation of transcription by RNA polymerase II"/>
    <property type="evidence" value="ECO:0007669"/>
    <property type="project" value="TreeGrafter"/>
</dbReference>
<evidence type="ECO:0000256" key="1">
    <source>
        <dbReference type="SAM" id="MobiDB-lite"/>
    </source>
</evidence>
<feature type="compositionally biased region" description="Low complexity" evidence="1">
    <location>
        <begin position="768"/>
        <end position="785"/>
    </location>
</feature>
<feature type="compositionally biased region" description="Basic residues" evidence="1">
    <location>
        <begin position="429"/>
        <end position="446"/>
    </location>
</feature>
<dbReference type="InterPro" id="IPR013083">
    <property type="entry name" value="Znf_RING/FYVE/PHD"/>
</dbReference>